<dbReference type="GO" id="GO:0004029">
    <property type="term" value="F:aldehyde dehydrogenase (NAD+) activity"/>
    <property type="evidence" value="ECO:0007669"/>
    <property type="project" value="TreeGrafter"/>
</dbReference>
<evidence type="ECO:0000259" key="2">
    <source>
        <dbReference type="SMART" id="SM00822"/>
    </source>
</evidence>
<dbReference type="Pfam" id="PF01370">
    <property type="entry name" value="Epimerase"/>
    <property type="match status" value="1"/>
</dbReference>
<sequence>MLVLVTGGTGFLGSHTAAALTRAGHRVRVLARDPARVPGRLAPLGADACAVETAAGDVTDAVAVRRALRGCDAVLHAAGVYSFDTRDRARLAAVNVRGTETVLEAARAAGTGRVIHVSTFGALLPGTDDPLTVHSAVGVSREPYLAAKAAAERIARGHQATGTPVTICYPPATLGPYDPGLGDQTTRIRNALRGLMPFWPRGGFPVGDVRDVAELHVALLAPEIVGDRWFAPGRYTTTTDLVAALRRVTGRALPALFPPARAMLPLGRLAGAAQRVLPVHLPAEYGAIYTCAVGRPVDTAATDRLLGHGPRPLETTLADTVAWLHAAGHVDARRAGHAAADRPDEVRKLEERRSRF</sequence>
<reference evidence="3" key="1">
    <citation type="submission" date="2021-01" db="EMBL/GenBank/DDBJ databases">
        <title>Whole genome shotgun sequence of Actinoplanes siamensis NBRC 109076.</title>
        <authorList>
            <person name="Komaki H."/>
            <person name="Tamura T."/>
        </authorList>
    </citation>
    <scope>NUCLEOTIDE SEQUENCE</scope>
    <source>
        <strain evidence="3">NBRC 109076</strain>
    </source>
</reference>
<keyword evidence="4" id="KW-1185">Reference proteome</keyword>
<dbReference type="SMART" id="SM00822">
    <property type="entry name" value="PKS_KR"/>
    <property type="match status" value="1"/>
</dbReference>
<organism evidence="3 4">
    <name type="scientific">Actinoplanes siamensis</name>
    <dbReference type="NCBI Taxonomy" id="1223317"/>
    <lineage>
        <taxon>Bacteria</taxon>
        <taxon>Bacillati</taxon>
        <taxon>Actinomycetota</taxon>
        <taxon>Actinomycetes</taxon>
        <taxon>Micromonosporales</taxon>
        <taxon>Micromonosporaceae</taxon>
        <taxon>Actinoplanes</taxon>
    </lineage>
</organism>
<dbReference type="InterPro" id="IPR036291">
    <property type="entry name" value="NAD(P)-bd_dom_sf"/>
</dbReference>
<gene>
    <name evidence="3" type="ORF">Asi03nite_45500</name>
</gene>
<evidence type="ECO:0000313" key="4">
    <source>
        <dbReference type="Proteomes" id="UP000629619"/>
    </source>
</evidence>
<dbReference type="AlphaFoldDB" id="A0A919TLV6"/>
<dbReference type="InterPro" id="IPR001509">
    <property type="entry name" value="Epimerase_deHydtase"/>
</dbReference>
<dbReference type="EMBL" id="BOMW01000044">
    <property type="protein sequence ID" value="GIF07012.1"/>
    <property type="molecule type" value="Genomic_DNA"/>
</dbReference>
<dbReference type="PANTHER" id="PTHR48079:SF6">
    <property type="entry name" value="NAD(P)-BINDING DOMAIN-CONTAINING PROTEIN-RELATED"/>
    <property type="match status" value="1"/>
</dbReference>
<feature type="region of interest" description="Disordered" evidence="1">
    <location>
        <begin position="334"/>
        <end position="356"/>
    </location>
</feature>
<evidence type="ECO:0000313" key="3">
    <source>
        <dbReference type="EMBL" id="GIF07012.1"/>
    </source>
</evidence>
<proteinExistence type="predicted"/>
<dbReference type="GO" id="GO:0005737">
    <property type="term" value="C:cytoplasm"/>
    <property type="evidence" value="ECO:0007669"/>
    <property type="project" value="TreeGrafter"/>
</dbReference>
<dbReference type="InterPro" id="IPR057326">
    <property type="entry name" value="KR_dom"/>
</dbReference>
<name>A0A919TLV6_9ACTN</name>
<dbReference type="Proteomes" id="UP000629619">
    <property type="component" value="Unassembled WGS sequence"/>
</dbReference>
<dbReference type="RefSeq" id="WP_203682435.1">
    <property type="nucleotide sequence ID" value="NZ_BOMW01000044.1"/>
</dbReference>
<comment type="caution">
    <text evidence="3">The sequence shown here is derived from an EMBL/GenBank/DDBJ whole genome shotgun (WGS) entry which is preliminary data.</text>
</comment>
<dbReference type="SUPFAM" id="SSF51735">
    <property type="entry name" value="NAD(P)-binding Rossmann-fold domains"/>
    <property type="match status" value="1"/>
</dbReference>
<dbReference type="Gene3D" id="3.40.50.720">
    <property type="entry name" value="NAD(P)-binding Rossmann-like Domain"/>
    <property type="match status" value="1"/>
</dbReference>
<dbReference type="InterPro" id="IPR051783">
    <property type="entry name" value="NAD(P)-dependent_oxidoreduct"/>
</dbReference>
<dbReference type="PANTHER" id="PTHR48079">
    <property type="entry name" value="PROTEIN YEEZ"/>
    <property type="match status" value="1"/>
</dbReference>
<evidence type="ECO:0000256" key="1">
    <source>
        <dbReference type="SAM" id="MobiDB-lite"/>
    </source>
</evidence>
<accession>A0A919TLV6</accession>
<feature type="domain" description="Ketoreductase" evidence="2">
    <location>
        <begin position="1"/>
        <end position="179"/>
    </location>
</feature>
<protein>
    <submittedName>
        <fullName evidence="3">NAD-dependent epimerase</fullName>
    </submittedName>
</protein>